<accession>A0A7S3PFD4</accession>
<sequence length="320" mass="35941">MGERRSRRERERERERRSNGVAEGLLLGAVAAGALFLGYKKNQEDRKLADTLLEVASKEDRNYHGIDLTLREVPSSFFSSSANSKTADLRESALNLTADALKSDPLWVYLFHDQGQGSEREIRAKIRSFFSCIYENSNNFDNDRYMLKAMYTRHNRNNIGNGPLQVSLVITLINHANVDPVFSSKNISGVSSDVRERLVAFGRFLAVRKERLLSGGGNFVEISRMIINQQLEISDDILEACIDSILNNPPFGASVQKPNLLACVYSVKEKSMYESVGFRVVDEITFPIQAPQIESHSNALDESGGVASHQFTCYFLTLQF</sequence>
<protein>
    <submittedName>
        <fullName evidence="2">Uncharacterized protein</fullName>
    </submittedName>
</protein>
<keyword evidence="1" id="KW-1133">Transmembrane helix</keyword>
<reference evidence="2" key="1">
    <citation type="submission" date="2021-01" db="EMBL/GenBank/DDBJ databases">
        <authorList>
            <person name="Corre E."/>
            <person name="Pelletier E."/>
            <person name="Niang G."/>
            <person name="Scheremetjew M."/>
            <person name="Finn R."/>
            <person name="Kale V."/>
            <person name="Holt S."/>
            <person name="Cochrane G."/>
            <person name="Meng A."/>
            <person name="Brown T."/>
            <person name="Cohen L."/>
        </authorList>
    </citation>
    <scope>NUCLEOTIDE SEQUENCE</scope>
    <source>
        <strain evidence="2">GSBS06</strain>
    </source>
</reference>
<keyword evidence="1" id="KW-0472">Membrane</keyword>
<evidence type="ECO:0000256" key="1">
    <source>
        <dbReference type="SAM" id="Phobius"/>
    </source>
</evidence>
<proteinExistence type="predicted"/>
<feature type="transmembrane region" description="Helical" evidence="1">
    <location>
        <begin position="21"/>
        <end position="39"/>
    </location>
</feature>
<dbReference type="AlphaFoldDB" id="A0A7S3PFD4"/>
<dbReference type="EMBL" id="HBIN01002732">
    <property type="protein sequence ID" value="CAE0431494.1"/>
    <property type="molecule type" value="Transcribed_RNA"/>
</dbReference>
<evidence type="ECO:0000313" key="2">
    <source>
        <dbReference type="EMBL" id="CAE0431494.1"/>
    </source>
</evidence>
<gene>
    <name evidence="2" type="ORF">ASTO00021_LOCUS1831</name>
</gene>
<name>A0A7S3PFD4_9STRA</name>
<organism evidence="2">
    <name type="scientific">Aplanochytrium stocchinoi</name>
    <dbReference type="NCBI Taxonomy" id="215587"/>
    <lineage>
        <taxon>Eukaryota</taxon>
        <taxon>Sar</taxon>
        <taxon>Stramenopiles</taxon>
        <taxon>Bigyra</taxon>
        <taxon>Labyrinthulomycetes</taxon>
        <taxon>Thraustochytrida</taxon>
        <taxon>Thraustochytriidae</taxon>
        <taxon>Aplanochytrium</taxon>
    </lineage>
</organism>
<keyword evidence="1" id="KW-0812">Transmembrane</keyword>